<dbReference type="OMA" id="HHITMES"/>
<dbReference type="PANTHER" id="PTHR21163">
    <property type="entry name" value="PROTEIN G12"/>
    <property type="match status" value="1"/>
</dbReference>
<keyword evidence="2" id="KW-0472">Membrane</keyword>
<dbReference type="Proteomes" id="UP000037069">
    <property type="component" value="Unassembled WGS sequence"/>
</dbReference>
<feature type="region of interest" description="Disordered" evidence="1">
    <location>
        <begin position="174"/>
        <end position="197"/>
    </location>
</feature>
<organism evidence="3 4">
    <name type="scientific">Lucilia cuprina</name>
    <name type="common">Green bottle fly</name>
    <name type="synonym">Australian sheep blowfly</name>
    <dbReference type="NCBI Taxonomy" id="7375"/>
    <lineage>
        <taxon>Eukaryota</taxon>
        <taxon>Metazoa</taxon>
        <taxon>Ecdysozoa</taxon>
        <taxon>Arthropoda</taxon>
        <taxon>Hexapoda</taxon>
        <taxon>Insecta</taxon>
        <taxon>Pterygota</taxon>
        <taxon>Neoptera</taxon>
        <taxon>Endopterygota</taxon>
        <taxon>Diptera</taxon>
        <taxon>Brachycera</taxon>
        <taxon>Muscomorpha</taxon>
        <taxon>Oestroidea</taxon>
        <taxon>Calliphoridae</taxon>
        <taxon>Luciliinae</taxon>
        <taxon>Lucilia</taxon>
    </lineage>
</organism>
<keyword evidence="2" id="KW-0812">Transmembrane</keyword>
<comment type="caution">
    <text evidence="3">The sequence shown here is derived from an EMBL/GenBank/DDBJ whole genome shotgun (WGS) entry which is preliminary data.</text>
</comment>
<dbReference type="PANTHER" id="PTHR21163:SF1">
    <property type="entry name" value="PROTEIN G12"/>
    <property type="match status" value="1"/>
</dbReference>
<name>A0A0L0BNY1_LUCCU</name>
<proteinExistence type="predicted"/>
<evidence type="ECO:0000313" key="4">
    <source>
        <dbReference type="Proteomes" id="UP000037069"/>
    </source>
</evidence>
<evidence type="ECO:0008006" key="5">
    <source>
        <dbReference type="Google" id="ProtNLM"/>
    </source>
</evidence>
<keyword evidence="4" id="KW-1185">Reference proteome</keyword>
<feature type="compositionally biased region" description="Low complexity" evidence="1">
    <location>
        <begin position="176"/>
        <end position="197"/>
    </location>
</feature>
<dbReference type="EMBL" id="JRES01001695">
    <property type="protein sequence ID" value="KNC20924.1"/>
    <property type="molecule type" value="Genomic_DNA"/>
</dbReference>
<evidence type="ECO:0000256" key="1">
    <source>
        <dbReference type="SAM" id="MobiDB-lite"/>
    </source>
</evidence>
<feature type="compositionally biased region" description="Low complexity" evidence="1">
    <location>
        <begin position="30"/>
        <end position="56"/>
    </location>
</feature>
<feature type="region of interest" description="Disordered" evidence="1">
    <location>
        <begin position="128"/>
        <end position="161"/>
    </location>
</feature>
<keyword evidence="2" id="KW-1133">Transmembrane helix</keyword>
<sequence>MVENRKLFYAISLMLLTCCQIITMLPHNVASSESSSVATTTTTITTSNSNSNNSENNKAEMQQHDNNNKSNKNINNDDSDSLIIAAERKQKQKTIVSSENVWETQENDSRPTDNIDDLIFLDKRPINQHHQQEKQLQHQQKQQYHHHHHHHESQDHLQQPTNEQNHFEFHHITMESGSSSSNSNTNSNSNEDTDSLTDTTYSTMIVVDDDDDDDVADDGIPHEIELQPDINEEVTPLTVTPLDLSDFLSLIPATKVKTIVNHYYHNDPEVQRAHAFMSSRDFLMLKHHIIAVPEMSAFLRYLNNSGLDLVKFVTALTNLTSYDAANTIQTQNSTADLSAAMAVSVEEQTTTFMAETNDIEYAQKQNNKITPTTTTLTETTTIEDIETTTVKEQLNGLHGLVDSVLDVLPQDQILATFFDKLEANEQFSKLVDNIGSPEFAKILNNMQNSMPLRNLIFTLHNNGIYVLRIVDSLKSYFFLGGF</sequence>
<dbReference type="InterPro" id="IPR010629">
    <property type="entry name" value="Ins_allergen"/>
</dbReference>
<feature type="region of interest" description="Disordered" evidence="1">
    <location>
        <begin position="30"/>
        <end position="77"/>
    </location>
</feature>
<feature type="compositionally biased region" description="Basic and acidic residues" evidence="1">
    <location>
        <begin position="57"/>
        <end position="67"/>
    </location>
</feature>
<gene>
    <name evidence="3" type="ORF">FF38_00291</name>
</gene>
<feature type="region of interest" description="Disordered" evidence="1">
    <location>
        <begin position="90"/>
        <end position="115"/>
    </location>
</feature>
<dbReference type="Pfam" id="PF06757">
    <property type="entry name" value="Ins_allergen_rp"/>
    <property type="match status" value="1"/>
</dbReference>
<evidence type="ECO:0000256" key="2">
    <source>
        <dbReference type="SAM" id="Phobius"/>
    </source>
</evidence>
<accession>A0A0L0BNY1</accession>
<reference evidence="3 4" key="1">
    <citation type="journal article" date="2015" name="Nat. Commun.">
        <title>Lucilia cuprina genome unlocks parasitic fly biology to underpin future interventions.</title>
        <authorList>
            <person name="Anstead C.A."/>
            <person name="Korhonen P.K."/>
            <person name="Young N.D."/>
            <person name="Hall R.S."/>
            <person name="Jex A.R."/>
            <person name="Murali S.C."/>
            <person name="Hughes D.S."/>
            <person name="Lee S.F."/>
            <person name="Perry T."/>
            <person name="Stroehlein A.J."/>
            <person name="Ansell B.R."/>
            <person name="Breugelmans B."/>
            <person name="Hofmann A."/>
            <person name="Qu J."/>
            <person name="Dugan S."/>
            <person name="Lee S.L."/>
            <person name="Chao H."/>
            <person name="Dinh H."/>
            <person name="Han Y."/>
            <person name="Doddapaneni H.V."/>
            <person name="Worley K.C."/>
            <person name="Muzny D.M."/>
            <person name="Ioannidis P."/>
            <person name="Waterhouse R.M."/>
            <person name="Zdobnov E.M."/>
            <person name="James P.J."/>
            <person name="Bagnall N.H."/>
            <person name="Kotze A.C."/>
            <person name="Gibbs R.A."/>
            <person name="Richards S."/>
            <person name="Batterham P."/>
            <person name="Gasser R.B."/>
        </authorList>
    </citation>
    <scope>NUCLEOTIDE SEQUENCE [LARGE SCALE GENOMIC DNA]</scope>
    <source>
        <strain evidence="3 4">LS</strain>
        <tissue evidence="3">Full body</tissue>
    </source>
</reference>
<dbReference type="AlphaFoldDB" id="A0A0L0BNY1"/>
<protein>
    <recommendedName>
        <fullName evidence="5">Protein G12</fullName>
    </recommendedName>
</protein>
<dbReference type="OrthoDB" id="7882129at2759"/>
<feature type="compositionally biased region" description="Polar residues" evidence="1">
    <location>
        <begin position="93"/>
        <end position="104"/>
    </location>
</feature>
<feature type="transmembrane region" description="Helical" evidence="2">
    <location>
        <begin position="7"/>
        <end position="25"/>
    </location>
</feature>
<evidence type="ECO:0000313" key="3">
    <source>
        <dbReference type="EMBL" id="KNC20924.1"/>
    </source>
</evidence>